<dbReference type="SUPFAM" id="SSF52540">
    <property type="entry name" value="P-loop containing nucleoside triphosphate hydrolases"/>
    <property type="match status" value="1"/>
</dbReference>
<dbReference type="PANTHER" id="PTHR48082:SF2">
    <property type="entry name" value="ATP SYNTHASE SUBUNIT ALPHA, MITOCHONDRIAL"/>
    <property type="match status" value="1"/>
</dbReference>
<dbReference type="GO" id="GO:0046933">
    <property type="term" value="F:proton-transporting ATP synthase activity, rotational mechanism"/>
    <property type="evidence" value="ECO:0007669"/>
    <property type="project" value="UniProtKB-UniRule"/>
</dbReference>
<keyword evidence="7 12" id="KW-1278">Translocase</keyword>
<dbReference type="InterPro" id="IPR023366">
    <property type="entry name" value="ATP_synth_asu-like_sf"/>
</dbReference>
<dbReference type="NCBIfam" id="TIGR00962">
    <property type="entry name" value="atpA"/>
    <property type="match status" value="1"/>
</dbReference>
<evidence type="ECO:0000256" key="9">
    <source>
        <dbReference type="ARBA" id="ARBA00023136"/>
    </source>
</evidence>
<dbReference type="InterPro" id="IPR000194">
    <property type="entry name" value="ATPase_F1/V1/A1_a/bsu_nucl-bd"/>
</dbReference>
<dbReference type="PROSITE" id="PS00152">
    <property type="entry name" value="ATPASE_ALPHA_BETA"/>
    <property type="match status" value="1"/>
</dbReference>
<evidence type="ECO:0000313" key="18">
    <source>
        <dbReference type="Proteomes" id="UP001071110"/>
    </source>
</evidence>
<feature type="domain" description="ATPase F1/V1/A1 complex alpha/beta subunit N-terminal" evidence="16">
    <location>
        <begin position="40"/>
        <end position="106"/>
    </location>
</feature>
<dbReference type="HAMAP" id="MF_01346">
    <property type="entry name" value="ATP_synth_alpha_bact"/>
    <property type="match status" value="1"/>
</dbReference>
<keyword evidence="11 12" id="KW-0066">ATP synthesis</keyword>
<evidence type="ECO:0000256" key="10">
    <source>
        <dbReference type="ARBA" id="ARBA00023196"/>
    </source>
</evidence>
<dbReference type="GO" id="GO:0045259">
    <property type="term" value="C:proton-transporting ATP synthase complex"/>
    <property type="evidence" value="ECO:0007669"/>
    <property type="project" value="UniProtKB-KW"/>
</dbReference>
<keyword evidence="10 12" id="KW-0139">CF(1)</keyword>
<keyword evidence="9 12" id="KW-0472">Membrane</keyword>
<evidence type="ECO:0000256" key="2">
    <source>
        <dbReference type="ARBA" id="ARBA00008936"/>
    </source>
</evidence>
<evidence type="ECO:0000256" key="3">
    <source>
        <dbReference type="ARBA" id="ARBA00022448"/>
    </source>
</evidence>
<dbReference type="InterPro" id="IPR004100">
    <property type="entry name" value="ATPase_F1/V1/A1_a/bsu_N"/>
</dbReference>
<dbReference type="InterPro" id="IPR036121">
    <property type="entry name" value="ATPase_F1/V1/A1_a/bsu_N_sf"/>
</dbReference>
<dbReference type="AlphaFoldDB" id="A0A9Q4NRQ4"/>
<feature type="region of interest" description="Disordered" evidence="13">
    <location>
        <begin position="534"/>
        <end position="554"/>
    </location>
</feature>
<dbReference type="InterPro" id="IPR033732">
    <property type="entry name" value="ATP_synth_F1_a_nt-bd_dom"/>
</dbReference>
<feature type="binding site" evidence="12">
    <location>
        <begin position="183"/>
        <end position="190"/>
    </location>
    <ligand>
        <name>ATP</name>
        <dbReference type="ChEBI" id="CHEBI:30616"/>
    </ligand>
</feature>
<dbReference type="Pfam" id="PF00306">
    <property type="entry name" value="ATP-synt_ab_C"/>
    <property type="match status" value="1"/>
</dbReference>
<dbReference type="CDD" id="cd18116">
    <property type="entry name" value="ATP-synt_F1_alpha_N"/>
    <property type="match status" value="1"/>
</dbReference>
<dbReference type="Gene3D" id="2.40.30.20">
    <property type="match status" value="1"/>
</dbReference>
<keyword evidence="12" id="KW-0375">Hydrogen ion transport</keyword>
<gene>
    <name evidence="12 17" type="primary">atpA</name>
    <name evidence="17" type="ORF">NUW87_03875</name>
</gene>
<evidence type="ECO:0000256" key="12">
    <source>
        <dbReference type="HAMAP-Rule" id="MF_01346"/>
    </source>
</evidence>
<evidence type="ECO:0000256" key="7">
    <source>
        <dbReference type="ARBA" id="ARBA00022967"/>
    </source>
</evidence>
<evidence type="ECO:0000313" key="17">
    <source>
        <dbReference type="EMBL" id="MCZ2220510.1"/>
    </source>
</evidence>
<feature type="compositionally biased region" description="Polar residues" evidence="13">
    <location>
        <begin position="544"/>
        <end position="554"/>
    </location>
</feature>
<sequence>MLEETTESRKNMAELTISSDEIRSAIANYTSSYSAEASREEVGVVTSAADGIAQVSGLPGCMTNELLEFPNGVIGVAQNLETDSIGVVVLGNFETLSEGDEVKRTGEVLSIPVGENFLGRVINPLGQPIDGLGPIESNEERALELQAAGVLDRQPVEEPLQTGMKAIDAMTPIGRGQRQLIIGDRKTGKTAVCIDTILNQKEFWETGDPSKQVRCIYVAVGQKGSTIAGVRQTLEEAGALEYTTIVAAPASDSAGFKWLAPFSGAALGQHWMYQGKHVLVIYDDLTKQAEAYRAISLLLRRPPGREAYPGDVFYLHSRLLERAAKLNDELGAGSLTALPIIETKANDVGAFIPTNVISITDGQVFLQSDLFNQGVRPAIDVGISVSRVGGAAQTKGMKKVAGNLRLDLAAYRDLEAFAAFASDLDAASKKQLERGQRLVELLKQSEHAPQPVEYQIISIWSANEGVFDVVPVEDVRRYEAELHESIRANAPQVYDQIAGGKQLDDDSKAAILRVNEDLARNFQASSGERIVREAEAEPLDSKQVAKNQLNVSRS</sequence>
<feature type="domain" description="ATPase F1/V1/A1 complex alpha/beta subunit nucleotide-binding" evidence="14">
    <location>
        <begin position="163"/>
        <end position="386"/>
    </location>
</feature>
<comment type="similarity">
    <text evidence="2 12">Belongs to the ATPase alpha/beta chains family.</text>
</comment>
<evidence type="ECO:0000256" key="6">
    <source>
        <dbReference type="ARBA" id="ARBA00022840"/>
    </source>
</evidence>
<evidence type="ECO:0000256" key="11">
    <source>
        <dbReference type="ARBA" id="ARBA00023310"/>
    </source>
</evidence>
<dbReference type="SUPFAM" id="SSF50615">
    <property type="entry name" value="N-terminal domain of alpha and beta subunits of F1 ATP synthase"/>
    <property type="match status" value="1"/>
</dbReference>
<dbReference type="PANTHER" id="PTHR48082">
    <property type="entry name" value="ATP SYNTHASE SUBUNIT ALPHA, MITOCHONDRIAL"/>
    <property type="match status" value="1"/>
</dbReference>
<comment type="caution">
    <text evidence="17">The sequence shown here is derived from an EMBL/GenBank/DDBJ whole genome shotgun (WGS) entry which is preliminary data.</text>
</comment>
<evidence type="ECO:0000256" key="8">
    <source>
        <dbReference type="ARBA" id="ARBA00023065"/>
    </source>
</evidence>
<feature type="domain" description="ATP synthase alpha subunit C-terminal" evidence="15">
    <location>
        <begin position="393"/>
        <end position="514"/>
    </location>
</feature>
<keyword evidence="8 12" id="KW-0406">Ion transport</keyword>
<dbReference type="InterPro" id="IPR000793">
    <property type="entry name" value="ATP_synth_asu_C"/>
</dbReference>
<dbReference type="FunFam" id="1.20.150.20:FF:000001">
    <property type="entry name" value="ATP synthase subunit alpha"/>
    <property type="match status" value="1"/>
</dbReference>
<protein>
    <recommendedName>
        <fullName evidence="12">ATP synthase subunit alpha</fullName>
        <ecNumber evidence="12">7.1.2.2</ecNumber>
    </recommendedName>
    <alternativeName>
        <fullName evidence="12">ATP synthase F1 sector subunit alpha</fullName>
    </alternativeName>
    <alternativeName>
        <fullName evidence="12">F-ATPase subunit alpha</fullName>
    </alternativeName>
</protein>
<comment type="catalytic activity">
    <reaction evidence="12">
        <text>ATP + H2O + 4 H(+)(in) = ADP + phosphate + 5 H(+)(out)</text>
        <dbReference type="Rhea" id="RHEA:57720"/>
        <dbReference type="ChEBI" id="CHEBI:15377"/>
        <dbReference type="ChEBI" id="CHEBI:15378"/>
        <dbReference type="ChEBI" id="CHEBI:30616"/>
        <dbReference type="ChEBI" id="CHEBI:43474"/>
        <dbReference type="ChEBI" id="CHEBI:456216"/>
        <dbReference type="EC" id="7.1.2.2"/>
    </reaction>
</comment>
<dbReference type="Proteomes" id="UP001071110">
    <property type="component" value="Unassembled WGS sequence"/>
</dbReference>
<keyword evidence="18" id="KW-1185">Reference proteome</keyword>
<dbReference type="InterPro" id="IPR005294">
    <property type="entry name" value="ATP_synth_F1_asu"/>
</dbReference>
<dbReference type="GO" id="GO:0005524">
    <property type="term" value="F:ATP binding"/>
    <property type="evidence" value="ECO:0007669"/>
    <property type="project" value="UniProtKB-UniRule"/>
</dbReference>
<reference evidence="17" key="1">
    <citation type="submission" date="2022-08" db="EMBL/GenBank/DDBJ databases">
        <title>Corynebacterium sp. nov., isolated from clinical breast specimens.</title>
        <authorList>
            <person name="Zhang T."/>
        </authorList>
    </citation>
    <scope>NUCLEOTIDE SEQUENCE</scope>
    <source>
        <strain evidence="17">CCUG 57942</strain>
    </source>
</reference>
<evidence type="ECO:0000256" key="5">
    <source>
        <dbReference type="ARBA" id="ARBA00022741"/>
    </source>
</evidence>
<evidence type="ECO:0000256" key="1">
    <source>
        <dbReference type="ARBA" id="ARBA00004370"/>
    </source>
</evidence>
<dbReference type="CDD" id="cd18113">
    <property type="entry name" value="ATP-synt_F1_alpha_C"/>
    <property type="match status" value="1"/>
</dbReference>
<keyword evidence="4 12" id="KW-1003">Cell membrane</keyword>
<dbReference type="InterPro" id="IPR038376">
    <property type="entry name" value="ATP_synth_asu_C_sf"/>
</dbReference>
<dbReference type="NCBIfam" id="NF009884">
    <property type="entry name" value="PRK13343.1"/>
    <property type="match status" value="1"/>
</dbReference>
<keyword evidence="3 12" id="KW-0813">Transport</keyword>
<keyword evidence="5 12" id="KW-0547">Nucleotide-binding</keyword>
<evidence type="ECO:0000256" key="13">
    <source>
        <dbReference type="SAM" id="MobiDB-lite"/>
    </source>
</evidence>
<dbReference type="EC" id="7.1.2.2" evidence="12"/>
<organism evidence="17 18">
    <name type="scientific">Corynebacterium pilbarense</name>
    <dbReference type="NCBI Taxonomy" id="1288393"/>
    <lineage>
        <taxon>Bacteria</taxon>
        <taxon>Bacillati</taxon>
        <taxon>Actinomycetota</taxon>
        <taxon>Actinomycetes</taxon>
        <taxon>Mycobacteriales</taxon>
        <taxon>Corynebacteriaceae</taxon>
        <taxon>Corynebacterium</taxon>
    </lineage>
</organism>
<dbReference type="InterPro" id="IPR027417">
    <property type="entry name" value="P-loop_NTPase"/>
</dbReference>
<proteinExistence type="inferred from homology"/>
<keyword evidence="6 12" id="KW-0067">ATP-binding</keyword>
<dbReference type="Pfam" id="PF00006">
    <property type="entry name" value="ATP-synt_ab"/>
    <property type="match status" value="1"/>
</dbReference>
<evidence type="ECO:0000259" key="14">
    <source>
        <dbReference type="Pfam" id="PF00006"/>
    </source>
</evidence>
<dbReference type="FunFam" id="3.40.50.300:FF:000002">
    <property type="entry name" value="ATP synthase subunit alpha"/>
    <property type="match status" value="1"/>
</dbReference>
<dbReference type="InterPro" id="IPR020003">
    <property type="entry name" value="ATPase_a/bsu_AS"/>
</dbReference>
<dbReference type="RefSeq" id="WP_269027276.1">
    <property type="nucleotide sequence ID" value="NZ_BAABDP010000004.1"/>
</dbReference>
<evidence type="ECO:0000259" key="15">
    <source>
        <dbReference type="Pfam" id="PF00306"/>
    </source>
</evidence>
<evidence type="ECO:0000256" key="4">
    <source>
        <dbReference type="ARBA" id="ARBA00022475"/>
    </source>
</evidence>
<accession>A0A9Q4NRQ4</accession>
<feature type="site" description="Required for activity" evidence="12">
    <location>
        <position position="384"/>
    </location>
</feature>
<dbReference type="SUPFAM" id="SSF47917">
    <property type="entry name" value="C-terminal domain of alpha and beta subunits of F1 ATP synthase"/>
    <property type="match status" value="1"/>
</dbReference>
<dbReference type="Gene3D" id="3.40.50.300">
    <property type="entry name" value="P-loop containing nucleotide triphosphate hydrolases"/>
    <property type="match status" value="1"/>
</dbReference>
<dbReference type="Gene3D" id="1.20.150.20">
    <property type="entry name" value="ATP synthase alpha/beta chain, C-terminal domain"/>
    <property type="match status" value="1"/>
</dbReference>
<dbReference type="CDD" id="cd01132">
    <property type="entry name" value="F1-ATPase_alpha_CD"/>
    <property type="match status" value="1"/>
</dbReference>
<comment type="subcellular location">
    <subcellularLocation>
        <location evidence="12">Cell membrane</location>
        <topology evidence="12">Peripheral membrane protein</topology>
    </subcellularLocation>
    <subcellularLocation>
        <location evidence="1">Membrane</location>
    </subcellularLocation>
</comment>
<evidence type="ECO:0000259" key="16">
    <source>
        <dbReference type="Pfam" id="PF02874"/>
    </source>
</evidence>
<dbReference type="EMBL" id="JANRML010000003">
    <property type="protein sequence ID" value="MCZ2220510.1"/>
    <property type="molecule type" value="Genomic_DNA"/>
</dbReference>
<name>A0A9Q4NRQ4_9CORY</name>
<dbReference type="GO" id="GO:0043531">
    <property type="term" value="F:ADP binding"/>
    <property type="evidence" value="ECO:0007669"/>
    <property type="project" value="TreeGrafter"/>
</dbReference>
<comment type="function">
    <text evidence="12">Produces ATP from ADP in the presence of a proton gradient across the membrane. The alpha chain is a regulatory subunit.</text>
</comment>
<dbReference type="Pfam" id="PF02874">
    <property type="entry name" value="ATP-synt_ab_N"/>
    <property type="match status" value="1"/>
</dbReference>
<dbReference type="GO" id="GO:0005886">
    <property type="term" value="C:plasma membrane"/>
    <property type="evidence" value="ECO:0007669"/>
    <property type="project" value="UniProtKB-SubCell"/>
</dbReference>